<sequence length="242" mass="26298">MATLDTITWLHSWESSRALPAALQPCAVLAPLLDEGQAAAERLPLGQRDAALLDVYGALFGNQLQAVARCPHCGERLELELDSRSLRLPSPALPAQLSLEWQGYHVAYRLPDSRDLAGAAQAGSPGQARTLLLQRCVLQLLHGQTPVVPEQCPEALFEALAEAMAAADPQALTELALSCPACAGQWQECFDIGAFLLERLGDWAERQFDQVHLLAQAYGWSEAQILALSPARRARYLSRVLA</sequence>
<proteinExistence type="predicted"/>
<keyword evidence="2" id="KW-1185">Reference proteome</keyword>
<reference evidence="1 2" key="1">
    <citation type="submission" date="2016-06" db="EMBL/GenBank/DDBJ databases">
        <authorList>
            <person name="Ramos C."/>
            <person name="Pintado A."/>
            <person name="Crespo-Gomez J.I."/>
        </authorList>
    </citation>
    <scope>NUCLEOTIDE SEQUENCE [LARGE SCALE GENOMIC DNA]</scope>
    <source>
        <strain evidence="1 2">AVO110</strain>
    </source>
</reference>
<comment type="caution">
    <text evidence="1">The sequence shown here is derived from an EMBL/GenBank/DDBJ whole genome shotgun (WGS) entry which is preliminary data.</text>
</comment>
<name>A0ABR7S402_AQUAC</name>
<accession>A0ABR7S402</accession>
<dbReference type="Proteomes" id="UP000744555">
    <property type="component" value="Unassembled WGS sequence"/>
</dbReference>
<evidence type="ECO:0008006" key="3">
    <source>
        <dbReference type="Google" id="ProtNLM"/>
    </source>
</evidence>
<protein>
    <recommendedName>
        <fullName evidence="3">Phage baseplate protein</fullName>
    </recommendedName>
</protein>
<dbReference type="EMBL" id="LZEU01000001">
    <property type="protein sequence ID" value="MBC9251684.1"/>
    <property type="molecule type" value="Genomic_DNA"/>
</dbReference>
<evidence type="ECO:0000313" key="1">
    <source>
        <dbReference type="EMBL" id="MBC9251684.1"/>
    </source>
</evidence>
<dbReference type="InterPro" id="IPR024364">
    <property type="entry name" value="Baseplate_phage_T4-like"/>
</dbReference>
<dbReference type="Pfam" id="PF12322">
    <property type="entry name" value="T4_baseplate"/>
    <property type="match status" value="1"/>
</dbReference>
<dbReference type="RefSeq" id="WP_187807176.1">
    <property type="nucleotide sequence ID" value="NZ_LZEU01000001.1"/>
</dbReference>
<evidence type="ECO:0000313" key="2">
    <source>
        <dbReference type="Proteomes" id="UP000744555"/>
    </source>
</evidence>
<gene>
    <name evidence="1" type="ORF">A9179_15530</name>
</gene>
<organism evidence="1 2">
    <name type="scientific">Aquipseudomonas alcaligenes</name>
    <name type="common">Pseudomonas alcaligenes</name>
    <dbReference type="NCBI Taxonomy" id="43263"/>
    <lineage>
        <taxon>Bacteria</taxon>
        <taxon>Pseudomonadati</taxon>
        <taxon>Pseudomonadota</taxon>
        <taxon>Gammaproteobacteria</taxon>
        <taxon>Pseudomonadales</taxon>
        <taxon>Pseudomonadaceae</taxon>
        <taxon>Aquipseudomonas</taxon>
    </lineage>
</organism>